<feature type="transmembrane region" description="Helical" evidence="2">
    <location>
        <begin position="198"/>
        <end position="216"/>
    </location>
</feature>
<reference evidence="4 5" key="1">
    <citation type="submission" date="2017-06" db="EMBL/GenBank/DDBJ databases">
        <authorList>
            <person name="Kim H.J."/>
            <person name="Triplett B.A."/>
        </authorList>
    </citation>
    <scope>NUCLEOTIDE SEQUENCE [LARGE SCALE GENOMIC DNA]</scope>
    <source>
        <strain evidence="4 5">CGMCC 4.5593</strain>
    </source>
</reference>
<evidence type="ECO:0000313" key="5">
    <source>
        <dbReference type="Proteomes" id="UP000198362"/>
    </source>
</evidence>
<dbReference type="InterPro" id="IPR000620">
    <property type="entry name" value="EamA_dom"/>
</dbReference>
<comment type="similarity">
    <text evidence="1">Belongs to the EamA transporter family.</text>
</comment>
<name>A0A239M5U0_9ACTN</name>
<feature type="transmembrane region" description="Helical" evidence="2">
    <location>
        <begin position="228"/>
        <end position="248"/>
    </location>
</feature>
<dbReference type="Proteomes" id="UP000198362">
    <property type="component" value="Unassembled WGS sequence"/>
</dbReference>
<evidence type="ECO:0000256" key="2">
    <source>
        <dbReference type="SAM" id="Phobius"/>
    </source>
</evidence>
<feature type="transmembrane region" description="Helical" evidence="2">
    <location>
        <begin position="163"/>
        <end position="186"/>
    </location>
</feature>
<feature type="transmembrane region" description="Helical" evidence="2">
    <location>
        <begin position="137"/>
        <end position="156"/>
    </location>
</feature>
<dbReference type="GO" id="GO:0016020">
    <property type="term" value="C:membrane"/>
    <property type="evidence" value="ECO:0007669"/>
    <property type="project" value="InterPro"/>
</dbReference>
<feature type="transmembrane region" description="Helical" evidence="2">
    <location>
        <begin position="114"/>
        <end position="131"/>
    </location>
</feature>
<keyword evidence="5" id="KW-1185">Reference proteome</keyword>
<feature type="transmembrane region" description="Helical" evidence="2">
    <location>
        <begin position="62"/>
        <end position="84"/>
    </location>
</feature>
<evidence type="ECO:0000256" key="1">
    <source>
        <dbReference type="ARBA" id="ARBA00007362"/>
    </source>
</evidence>
<dbReference type="SUPFAM" id="SSF103481">
    <property type="entry name" value="Multidrug resistance efflux transporter EmrE"/>
    <property type="match status" value="1"/>
</dbReference>
<organism evidence="4 5">
    <name type="scientific">Asanoa hainanensis</name>
    <dbReference type="NCBI Taxonomy" id="560556"/>
    <lineage>
        <taxon>Bacteria</taxon>
        <taxon>Bacillati</taxon>
        <taxon>Actinomycetota</taxon>
        <taxon>Actinomycetes</taxon>
        <taxon>Micromonosporales</taxon>
        <taxon>Micromonosporaceae</taxon>
        <taxon>Asanoa</taxon>
    </lineage>
</organism>
<dbReference type="InterPro" id="IPR037185">
    <property type="entry name" value="EmrE-like"/>
</dbReference>
<evidence type="ECO:0000313" key="4">
    <source>
        <dbReference type="EMBL" id="SNT37483.1"/>
    </source>
</evidence>
<feature type="transmembrane region" description="Helical" evidence="2">
    <location>
        <begin position="33"/>
        <end position="50"/>
    </location>
</feature>
<feature type="transmembrane region" description="Helical" evidence="2">
    <location>
        <begin position="254"/>
        <end position="271"/>
    </location>
</feature>
<keyword evidence="2" id="KW-0812">Transmembrane</keyword>
<feature type="transmembrane region" description="Helical" evidence="2">
    <location>
        <begin position="90"/>
        <end position="107"/>
    </location>
</feature>
<keyword evidence="2" id="KW-1133">Transmembrane helix</keyword>
<dbReference type="Pfam" id="PF00892">
    <property type="entry name" value="EamA"/>
    <property type="match status" value="1"/>
</dbReference>
<proteinExistence type="inferred from homology"/>
<dbReference type="EMBL" id="FZPH01000005">
    <property type="protein sequence ID" value="SNT37483.1"/>
    <property type="molecule type" value="Genomic_DNA"/>
</dbReference>
<feature type="domain" description="EamA" evidence="3">
    <location>
        <begin position="138"/>
        <end position="270"/>
    </location>
</feature>
<protein>
    <submittedName>
        <fullName evidence="4">Inner membrane transporter RhtA</fullName>
    </submittedName>
</protein>
<gene>
    <name evidence="4" type="ORF">SAMN05421812_105115</name>
</gene>
<sequence>MKATPTMLVLLSVCSAQVGGALARTLFDDLGPPGVLLLRLSIAALVFAVATRPRLRTWSAEAWRAVVLLGLFSAGLNLLTYLALSIAPQGVVVTASFVGPLMLSLVQTRRPTDAVWALMAGTGVVLLGLRAGIEVPLAGLVLALAAGACGAGYIMFSARVGSAVPGLSGLAVSFAVGAAVVLPFGWADAGDVFSRPGLVPTVVAVAVLSSVVPYALELIALRRLPTRVFAVLMSLQPAAAAIAGLLILGQRLGPALITAVVLVSVASVGVTRRERGATQ</sequence>
<keyword evidence="2" id="KW-0472">Membrane</keyword>
<dbReference type="AlphaFoldDB" id="A0A239M5U0"/>
<dbReference type="RefSeq" id="WP_245870846.1">
    <property type="nucleotide sequence ID" value="NZ_FZPH01000005.1"/>
</dbReference>
<evidence type="ECO:0000259" key="3">
    <source>
        <dbReference type="Pfam" id="PF00892"/>
    </source>
</evidence>
<accession>A0A239M5U0</accession>